<keyword evidence="2" id="KW-0732">Signal</keyword>
<sequence>MNTFKIILFAVIVTFVLCASDCGKDDGSEACRSITSTTTTKSVVSETVLPTKEDKKASSAPKKPASQYTNGPGHNNVDYDIKAIELNSALSVQSVTAAAIFLVSSAFLIM</sequence>
<accession>A0AAW2YKU7</accession>
<proteinExistence type="predicted"/>
<feature type="region of interest" description="Disordered" evidence="1">
    <location>
        <begin position="51"/>
        <end position="74"/>
    </location>
</feature>
<evidence type="ECO:0000256" key="2">
    <source>
        <dbReference type="SAM" id="SignalP"/>
    </source>
</evidence>
<evidence type="ECO:0000256" key="1">
    <source>
        <dbReference type="SAM" id="MobiDB-lite"/>
    </source>
</evidence>
<dbReference type="Proteomes" id="UP001431209">
    <property type="component" value="Unassembled WGS sequence"/>
</dbReference>
<evidence type="ECO:0000313" key="4">
    <source>
        <dbReference type="Proteomes" id="UP001431209"/>
    </source>
</evidence>
<evidence type="ECO:0000313" key="3">
    <source>
        <dbReference type="EMBL" id="KAL0477643.1"/>
    </source>
</evidence>
<name>A0AAW2YKU7_9EUKA</name>
<keyword evidence="4" id="KW-1185">Reference proteome</keyword>
<gene>
    <name evidence="3" type="ORF">AKO1_005536</name>
</gene>
<organism evidence="3 4">
    <name type="scientific">Acrasis kona</name>
    <dbReference type="NCBI Taxonomy" id="1008807"/>
    <lineage>
        <taxon>Eukaryota</taxon>
        <taxon>Discoba</taxon>
        <taxon>Heterolobosea</taxon>
        <taxon>Tetramitia</taxon>
        <taxon>Eutetramitia</taxon>
        <taxon>Acrasidae</taxon>
        <taxon>Acrasis</taxon>
    </lineage>
</organism>
<dbReference type="AlphaFoldDB" id="A0AAW2YKU7"/>
<reference evidence="3 4" key="1">
    <citation type="submission" date="2024-03" db="EMBL/GenBank/DDBJ databases">
        <title>The Acrasis kona genome and developmental transcriptomes reveal deep origins of eukaryotic multicellular pathways.</title>
        <authorList>
            <person name="Sheikh S."/>
            <person name="Fu C.-J."/>
            <person name="Brown M.W."/>
            <person name="Baldauf S.L."/>
        </authorList>
    </citation>
    <scope>NUCLEOTIDE SEQUENCE [LARGE SCALE GENOMIC DNA]</scope>
    <source>
        <strain evidence="3 4">ATCC MYA-3509</strain>
    </source>
</reference>
<comment type="caution">
    <text evidence="3">The sequence shown here is derived from an EMBL/GenBank/DDBJ whole genome shotgun (WGS) entry which is preliminary data.</text>
</comment>
<feature type="signal peptide" evidence="2">
    <location>
        <begin position="1"/>
        <end position="18"/>
    </location>
</feature>
<dbReference type="EMBL" id="JAOPGA020000204">
    <property type="protein sequence ID" value="KAL0477643.1"/>
    <property type="molecule type" value="Genomic_DNA"/>
</dbReference>
<protein>
    <submittedName>
        <fullName evidence="3">Uncharacterized protein</fullName>
    </submittedName>
</protein>
<feature type="chain" id="PRO_5043587644" evidence="2">
    <location>
        <begin position="19"/>
        <end position="110"/>
    </location>
</feature>